<dbReference type="NCBIfam" id="TIGR01733">
    <property type="entry name" value="AA-adenyl-dom"/>
    <property type="match status" value="1"/>
</dbReference>
<reference evidence="2 3" key="1">
    <citation type="submission" date="2014-05" db="EMBL/GenBank/DDBJ databases">
        <title>Draft genome sequence of Amycolatopsis rifamycinica DSM 46095.</title>
        <authorList>
            <person name="Lal R."/>
            <person name="Saxena A."/>
            <person name="Kumari R."/>
            <person name="Mukherjee U."/>
            <person name="Singh P."/>
            <person name="Sangwan N."/>
            <person name="Mahato N.K."/>
        </authorList>
    </citation>
    <scope>NUCLEOTIDE SEQUENCE [LARGE SCALE GENOMIC DNA]</scope>
    <source>
        <strain evidence="2 3">DSM 46095</strain>
    </source>
</reference>
<comment type="caution">
    <text evidence="2">The sequence shown here is derived from an EMBL/GenBank/DDBJ whole genome shotgun (WGS) entry which is preliminary data.</text>
</comment>
<protein>
    <submittedName>
        <fullName evidence="2">Peptide synthetase</fullName>
    </submittedName>
</protein>
<dbReference type="InterPro" id="IPR020845">
    <property type="entry name" value="AMP-binding_CS"/>
</dbReference>
<dbReference type="EMBL" id="JMQI01000027">
    <property type="protein sequence ID" value="KDN21577.1"/>
    <property type="molecule type" value="Genomic_DNA"/>
</dbReference>
<dbReference type="SUPFAM" id="SSF56801">
    <property type="entry name" value="Acetyl-CoA synthetase-like"/>
    <property type="match status" value="1"/>
</dbReference>
<gene>
    <name evidence="2" type="ORF">DV20_13940</name>
</gene>
<dbReference type="OrthoDB" id="3243414at2"/>
<dbReference type="GO" id="GO:0043041">
    <property type="term" value="P:amino acid activation for nonribosomal peptide biosynthetic process"/>
    <property type="evidence" value="ECO:0007669"/>
    <property type="project" value="TreeGrafter"/>
</dbReference>
<dbReference type="InterPro" id="IPR000873">
    <property type="entry name" value="AMP-dep_synth/lig_dom"/>
</dbReference>
<dbReference type="PROSITE" id="PS00455">
    <property type="entry name" value="AMP_BINDING"/>
    <property type="match status" value="1"/>
</dbReference>
<evidence type="ECO:0000313" key="3">
    <source>
        <dbReference type="Proteomes" id="UP000027345"/>
    </source>
</evidence>
<dbReference type="GO" id="GO:0005737">
    <property type="term" value="C:cytoplasm"/>
    <property type="evidence" value="ECO:0007669"/>
    <property type="project" value="TreeGrafter"/>
</dbReference>
<dbReference type="PANTHER" id="PTHR45527">
    <property type="entry name" value="NONRIBOSOMAL PEPTIDE SYNTHETASE"/>
    <property type="match status" value="1"/>
</dbReference>
<proteinExistence type="predicted"/>
<dbReference type="STRING" id="287986.DV20_13940"/>
<dbReference type="PANTHER" id="PTHR45527:SF1">
    <property type="entry name" value="FATTY ACID SYNTHASE"/>
    <property type="match status" value="1"/>
</dbReference>
<name>A0A066U6U4_9PSEU</name>
<dbReference type="eggNOG" id="COG1020">
    <property type="taxonomic scope" value="Bacteria"/>
</dbReference>
<dbReference type="RefSeq" id="WP_084093470.1">
    <property type="nucleotide sequence ID" value="NZ_JMQI01000027.1"/>
</dbReference>
<dbReference type="AlphaFoldDB" id="A0A066U6U4"/>
<dbReference type="InterPro" id="IPR042099">
    <property type="entry name" value="ANL_N_sf"/>
</dbReference>
<dbReference type="Gene3D" id="3.30.300.30">
    <property type="match status" value="1"/>
</dbReference>
<dbReference type="Proteomes" id="UP000027345">
    <property type="component" value="Unassembled WGS sequence"/>
</dbReference>
<evidence type="ECO:0000313" key="2">
    <source>
        <dbReference type="EMBL" id="KDN21577.1"/>
    </source>
</evidence>
<feature type="domain" description="AMP-dependent synthetase/ligase" evidence="1">
    <location>
        <begin position="8"/>
        <end position="353"/>
    </location>
</feature>
<dbReference type="GO" id="GO:0044550">
    <property type="term" value="P:secondary metabolite biosynthetic process"/>
    <property type="evidence" value="ECO:0007669"/>
    <property type="project" value="TreeGrafter"/>
</dbReference>
<accession>A0A066U6U4</accession>
<dbReference type="InterPro" id="IPR045851">
    <property type="entry name" value="AMP-bd_C_sf"/>
</dbReference>
<dbReference type="InterPro" id="IPR010071">
    <property type="entry name" value="AA_adenyl_dom"/>
</dbReference>
<evidence type="ECO:0000259" key="1">
    <source>
        <dbReference type="Pfam" id="PF00501"/>
    </source>
</evidence>
<dbReference type="GO" id="GO:0031177">
    <property type="term" value="F:phosphopantetheine binding"/>
    <property type="evidence" value="ECO:0007669"/>
    <property type="project" value="TreeGrafter"/>
</dbReference>
<organism evidence="2 3">
    <name type="scientific">Amycolatopsis rifamycinica</name>
    <dbReference type="NCBI Taxonomy" id="287986"/>
    <lineage>
        <taxon>Bacteria</taxon>
        <taxon>Bacillati</taxon>
        <taxon>Actinomycetota</taxon>
        <taxon>Actinomycetes</taxon>
        <taxon>Pseudonocardiales</taxon>
        <taxon>Pseudonocardiaceae</taxon>
        <taxon>Amycolatopsis</taxon>
    </lineage>
</organism>
<dbReference type="Pfam" id="PF00501">
    <property type="entry name" value="AMP-binding"/>
    <property type="match status" value="1"/>
</dbReference>
<dbReference type="Gene3D" id="3.40.50.12780">
    <property type="entry name" value="N-terminal domain of ligase-like"/>
    <property type="match status" value="1"/>
</dbReference>
<keyword evidence="3" id="KW-1185">Reference proteome</keyword>
<sequence>METLYQWFAASAEKHADAPALEVGARTLTYTELRDLAGHLAAEAVAAAGTVPARIGVLAERSVLTYAGYLAAQRLGSTVVPLNPAFPAERNRMIAEAAGLDLVLTEDTGGAPADLGVPELAMAEPADGAVRTPPDSPAGDLAYILFTSGSTGRPKGVPIRHRNVCSYLGHVVPRYGMAPGSRVSQTFDLTFDLSVFDMFTAWSGGATLVVPSREDLLAPVRFVAEKRLTHWFAVPSMVSYAQRLRSLRPGSMPTLRWSLFCGEPLTTHQAEAWQRAAPEGVVENLYGPTELTISCAEFRLPADPADWPVTANGTVPIGRPHPSVGHVVLDERGRPAVEGELCARGPQRFPGYLDPAANEGRFYHFGPGDETARPHGPDDELDDDAWYRTGDRVSWKDGALVHLGRSDQQVKVQGYRVELGEIEAVLRDQEAVRDAIVLALPGHGGATELEAVCTGSGLDPDRLLVAAATRLPGYMVPRRLSVLDALPLNVNGKIDRSALTAQAIGQRG</sequence>